<proteinExistence type="predicted"/>
<dbReference type="AlphaFoldDB" id="A0A420ARA1"/>
<comment type="caution">
    <text evidence="1">The sequence shown here is derived from an EMBL/GenBank/DDBJ whole genome shotgun (WGS) entry which is preliminary data.</text>
</comment>
<name>A0A420ARA1_SPHD1</name>
<accession>A0A420ARA1</accession>
<protein>
    <submittedName>
        <fullName evidence="1">Uncharacterized protein</fullName>
    </submittedName>
</protein>
<reference evidence="1 2" key="1">
    <citation type="submission" date="2018-09" db="EMBL/GenBank/DDBJ databases">
        <title>Genomic Encyclopedia of Type Strains, Phase III (KMG-III): the genomes of soil and plant-associated and newly described type strains.</title>
        <authorList>
            <person name="Whitman W."/>
        </authorList>
    </citation>
    <scope>NUCLEOTIDE SEQUENCE [LARGE SCALE GENOMIC DNA]</scope>
    <source>
        <strain evidence="1 2">CECT 7938</strain>
    </source>
</reference>
<gene>
    <name evidence="1" type="ORF">DFQ12_4168</name>
</gene>
<evidence type="ECO:0000313" key="1">
    <source>
        <dbReference type="EMBL" id="RKE47009.1"/>
    </source>
</evidence>
<dbReference type="Proteomes" id="UP000286246">
    <property type="component" value="Unassembled WGS sequence"/>
</dbReference>
<dbReference type="EMBL" id="RAPY01000004">
    <property type="protein sequence ID" value="RKE47009.1"/>
    <property type="molecule type" value="Genomic_DNA"/>
</dbReference>
<sequence length="51" mass="6027">MFAKIRKIFELLMENGLSNLSSIMSYDFVDLHFTLSKTIPFKIVFLSQLWL</sequence>
<keyword evidence="2" id="KW-1185">Reference proteome</keyword>
<organism evidence="1 2">
    <name type="scientific">Sphingobacterium detergens</name>
    <dbReference type="NCBI Taxonomy" id="1145106"/>
    <lineage>
        <taxon>Bacteria</taxon>
        <taxon>Pseudomonadati</taxon>
        <taxon>Bacteroidota</taxon>
        <taxon>Sphingobacteriia</taxon>
        <taxon>Sphingobacteriales</taxon>
        <taxon>Sphingobacteriaceae</taxon>
        <taxon>Sphingobacterium</taxon>
    </lineage>
</organism>
<evidence type="ECO:0000313" key="2">
    <source>
        <dbReference type="Proteomes" id="UP000286246"/>
    </source>
</evidence>